<evidence type="ECO:0000256" key="7">
    <source>
        <dbReference type="ARBA" id="ARBA00023136"/>
    </source>
</evidence>
<dbReference type="InterPro" id="IPR001507">
    <property type="entry name" value="ZP_dom"/>
</dbReference>
<dbReference type="PANTHER" id="PTHR22907:SF57">
    <property type="entry name" value="CUTICLIN-4"/>
    <property type="match status" value="1"/>
</dbReference>
<dbReference type="OrthoDB" id="6139674at2759"/>
<evidence type="ECO:0000256" key="10">
    <source>
        <dbReference type="SAM" id="SignalP"/>
    </source>
</evidence>
<evidence type="ECO:0000259" key="11">
    <source>
        <dbReference type="PROSITE" id="PS51034"/>
    </source>
</evidence>
<reference evidence="12" key="1">
    <citation type="submission" date="2020-09" db="EMBL/GenBank/DDBJ databases">
        <authorList>
            <person name="Kikuchi T."/>
        </authorList>
    </citation>
    <scope>NUCLEOTIDE SEQUENCE</scope>
    <source>
        <strain evidence="12">SH1</strain>
    </source>
</reference>
<name>A0A811L829_9BILA</name>
<comment type="subcellular location">
    <subcellularLocation>
        <location evidence="1">Cell membrane</location>
        <topology evidence="1">Single-pass type I membrane protein</topology>
    </subcellularLocation>
</comment>
<evidence type="ECO:0000256" key="1">
    <source>
        <dbReference type="ARBA" id="ARBA00004251"/>
    </source>
</evidence>
<evidence type="ECO:0000256" key="5">
    <source>
        <dbReference type="ARBA" id="ARBA00022729"/>
    </source>
</evidence>
<dbReference type="GO" id="GO:0005886">
    <property type="term" value="C:plasma membrane"/>
    <property type="evidence" value="ECO:0007669"/>
    <property type="project" value="UniProtKB-SubCell"/>
</dbReference>
<sequence>MPSSIPTTILLYLLLLSHSHQTHAGGYDSGYAASHGIQGPNGEANGLNGGANGLNGGGGGGAGGGIFGGPKANGGQIPNALVNEPVVTCGAESVSIDFTTSREFSGRIFVKGYSQDTSCSLNGSGAKIHGFSINFDQCGLRRNREMNGVSIAATVVVSFHPIFITKADRAYKVNCFYMEARKTVNQNLEVSAITTKAIDRQASLPVCKYEILTDGPNGGQVHYAKIGDQVYHKWSCHTDVADVYCMKVHSCTVNDGQGGDPVTVLDENGCEIDGYVLQNLDYQSDLVAGQSAYVFKFADKPTLHFNCQIELALKDKNAGCAYTKPQCQSPADYSTGYGSKPSNGGGYAASGSSSASSEAFPRPPTPNSPNFGNYQATTVPLPPKAGMFQTEVNPSSYSGESASEEFSYSGLGNGPPGVSPPTGYKGMGASQGFTPGLGKGKNGYKKVVKRDDTNKVADFDLPEQQLVVIEIDEDEKKSENRSASISRSNQQLCLSSTIFAGLFAASALLCGMIAVFLYSALRNHRSAIQKGAWGM</sequence>
<feature type="compositionally biased region" description="Low complexity" evidence="8">
    <location>
        <begin position="349"/>
        <end position="359"/>
    </location>
</feature>
<dbReference type="InterPro" id="IPR056953">
    <property type="entry name" value="CUT_N"/>
</dbReference>
<evidence type="ECO:0000256" key="9">
    <source>
        <dbReference type="SAM" id="Phobius"/>
    </source>
</evidence>
<keyword evidence="2" id="KW-0193">Cuticle</keyword>
<evidence type="ECO:0000313" key="13">
    <source>
        <dbReference type="Proteomes" id="UP000614601"/>
    </source>
</evidence>
<comment type="caution">
    <text evidence="12">The sequence shown here is derived from an EMBL/GenBank/DDBJ whole genome shotgun (WGS) entry which is preliminary data.</text>
</comment>
<feature type="domain" description="ZP" evidence="11">
    <location>
        <begin position="88"/>
        <end position="327"/>
    </location>
</feature>
<proteinExistence type="predicted"/>
<keyword evidence="4 9" id="KW-0812">Transmembrane</keyword>
<protein>
    <recommendedName>
        <fullName evidence="11">ZP domain-containing protein</fullName>
    </recommendedName>
</protein>
<dbReference type="Proteomes" id="UP000783686">
    <property type="component" value="Unassembled WGS sequence"/>
</dbReference>
<dbReference type="PANTHER" id="PTHR22907">
    <property type="entry name" value="GH04558P"/>
    <property type="match status" value="1"/>
</dbReference>
<organism evidence="12 13">
    <name type="scientific">Bursaphelenchus okinawaensis</name>
    <dbReference type="NCBI Taxonomy" id="465554"/>
    <lineage>
        <taxon>Eukaryota</taxon>
        <taxon>Metazoa</taxon>
        <taxon>Ecdysozoa</taxon>
        <taxon>Nematoda</taxon>
        <taxon>Chromadorea</taxon>
        <taxon>Rhabditida</taxon>
        <taxon>Tylenchina</taxon>
        <taxon>Tylenchomorpha</taxon>
        <taxon>Aphelenchoidea</taxon>
        <taxon>Aphelenchoididae</taxon>
        <taxon>Bursaphelenchus</taxon>
    </lineage>
</organism>
<evidence type="ECO:0000256" key="8">
    <source>
        <dbReference type="SAM" id="MobiDB-lite"/>
    </source>
</evidence>
<dbReference type="Pfam" id="PF25301">
    <property type="entry name" value="CUT_C"/>
    <property type="match status" value="1"/>
</dbReference>
<dbReference type="PROSITE" id="PS51034">
    <property type="entry name" value="ZP_2"/>
    <property type="match status" value="1"/>
</dbReference>
<keyword evidence="5 10" id="KW-0732">Signal</keyword>
<dbReference type="Proteomes" id="UP000614601">
    <property type="component" value="Unassembled WGS sequence"/>
</dbReference>
<dbReference type="InterPro" id="IPR057475">
    <property type="entry name" value="CUT_C"/>
</dbReference>
<evidence type="ECO:0000256" key="2">
    <source>
        <dbReference type="ARBA" id="ARBA00022460"/>
    </source>
</evidence>
<feature type="region of interest" description="Disordered" evidence="8">
    <location>
        <begin position="343"/>
        <end position="375"/>
    </location>
</feature>
<keyword evidence="6 9" id="KW-1133">Transmembrane helix</keyword>
<evidence type="ECO:0000256" key="4">
    <source>
        <dbReference type="ARBA" id="ARBA00022692"/>
    </source>
</evidence>
<feature type="signal peptide" evidence="10">
    <location>
        <begin position="1"/>
        <end position="24"/>
    </location>
</feature>
<keyword evidence="7 9" id="KW-0472">Membrane</keyword>
<dbReference type="GO" id="GO:0042302">
    <property type="term" value="F:structural constituent of cuticle"/>
    <property type="evidence" value="ECO:0007669"/>
    <property type="project" value="UniProtKB-KW"/>
</dbReference>
<dbReference type="Pfam" id="PF25057">
    <property type="entry name" value="CUT_N"/>
    <property type="match status" value="1"/>
</dbReference>
<accession>A0A811L829</accession>
<dbReference type="InterPro" id="IPR051962">
    <property type="entry name" value="Cuticlin"/>
</dbReference>
<dbReference type="SMART" id="SM00241">
    <property type="entry name" value="ZP"/>
    <property type="match status" value="1"/>
</dbReference>
<dbReference type="EMBL" id="CAJFCW020000005">
    <property type="protein sequence ID" value="CAG9117924.1"/>
    <property type="molecule type" value="Genomic_DNA"/>
</dbReference>
<gene>
    <name evidence="12" type="ORF">BOKJ2_LOCUS10228</name>
</gene>
<feature type="chain" id="PRO_5035595519" description="ZP domain-containing protein" evidence="10">
    <location>
        <begin position="25"/>
        <end position="535"/>
    </location>
</feature>
<feature type="transmembrane region" description="Helical" evidence="9">
    <location>
        <begin position="498"/>
        <end position="521"/>
    </location>
</feature>
<evidence type="ECO:0000256" key="6">
    <source>
        <dbReference type="ARBA" id="ARBA00022989"/>
    </source>
</evidence>
<evidence type="ECO:0000256" key="3">
    <source>
        <dbReference type="ARBA" id="ARBA00022475"/>
    </source>
</evidence>
<dbReference type="AlphaFoldDB" id="A0A811L829"/>
<keyword evidence="3" id="KW-1003">Cell membrane</keyword>
<keyword evidence="13" id="KW-1185">Reference proteome</keyword>
<evidence type="ECO:0000313" key="12">
    <source>
        <dbReference type="EMBL" id="CAD5223458.1"/>
    </source>
</evidence>
<dbReference type="EMBL" id="CAJFDH010000005">
    <property type="protein sequence ID" value="CAD5223458.1"/>
    <property type="molecule type" value="Genomic_DNA"/>
</dbReference>